<accession>A0A437AIR7</accession>
<organism evidence="1 2">
    <name type="scientific">Tubulinosema ratisbonensis</name>
    <dbReference type="NCBI Taxonomy" id="291195"/>
    <lineage>
        <taxon>Eukaryota</taxon>
        <taxon>Fungi</taxon>
        <taxon>Fungi incertae sedis</taxon>
        <taxon>Microsporidia</taxon>
        <taxon>Tubulinosematoidea</taxon>
        <taxon>Tubulinosematidae</taxon>
        <taxon>Tubulinosema</taxon>
    </lineage>
</organism>
<name>A0A437AIR7_9MICR</name>
<dbReference type="VEuPathDB" id="MicrosporidiaDB:TUBRATIS_25900"/>
<evidence type="ECO:0000313" key="2">
    <source>
        <dbReference type="Proteomes" id="UP000282876"/>
    </source>
</evidence>
<gene>
    <name evidence="1" type="ORF">TUBRATIS_25900</name>
</gene>
<dbReference type="AlphaFoldDB" id="A0A437AIR7"/>
<protein>
    <submittedName>
        <fullName evidence="1">Uncharacterized protein</fullName>
    </submittedName>
</protein>
<evidence type="ECO:0000313" key="1">
    <source>
        <dbReference type="EMBL" id="RVD90969.1"/>
    </source>
</evidence>
<keyword evidence="2" id="KW-1185">Reference proteome</keyword>
<comment type="caution">
    <text evidence="1">The sequence shown here is derived from an EMBL/GenBank/DDBJ whole genome shotgun (WGS) entry which is preliminary data.</text>
</comment>
<reference evidence="1 2" key="1">
    <citation type="submission" date="2018-10" db="EMBL/GenBank/DDBJ databases">
        <title>Draft genome sequence of the microsporidian Tubulinosema ratisbonensis.</title>
        <authorList>
            <person name="Polonais V."/>
            <person name="Peyretaillade E."/>
            <person name="Niehus S."/>
            <person name="Wawrzyniak I."/>
            <person name="Franchet A."/>
            <person name="Gaspin C."/>
            <person name="Reichstadt M."/>
            <person name="Belser C."/>
            <person name="Labadie K."/>
            <person name="Delbac F."/>
            <person name="Ferrandon D."/>
        </authorList>
    </citation>
    <scope>NUCLEOTIDE SEQUENCE [LARGE SCALE GENOMIC DNA]</scope>
    <source>
        <strain evidence="1 2">Franzen</strain>
    </source>
</reference>
<dbReference type="InterPro" id="IPR031495">
    <property type="entry name" value="DUF5100"/>
</dbReference>
<dbReference type="Pfam" id="PF17029">
    <property type="entry name" value="DUF5100"/>
    <property type="match status" value="1"/>
</dbReference>
<dbReference type="EMBL" id="RCSS01000704">
    <property type="protein sequence ID" value="RVD90969.1"/>
    <property type="molecule type" value="Genomic_DNA"/>
</dbReference>
<dbReference type="OrthoDB" id="2189011at2759"/>
<sequence length="124" mass="14833">MDSEKKAKKIISYLNIPFDLVEKFSDQLIALESCLNTESKETCFLIPNEPNQQLPEVFLRTKLLDETECFINNNFIEEKDNWNDCIDEMITKWESFELFEPEEDNFIKKEENLEDLKELITERE</sequence>
<dbReference type="Proteomes" id="UP000282876">
    <property type="component" value="Unassembled WGS sequence"/>
</dbReference>
<proteinExistence type="predicted"/>